<dbReference type="AlphaFoldDB" id="A0A9W7LE00"/>
<proteinExistence type="predicted"/>
<dbReference type="OrthoDB" id="10547091at2759"/>
<dbReference type="PANTHER" id="PTHR16023">
    <property type="entry name" value="TAX1 BINDING PROTEIN-RELATED"/>
    <property type="match status" value="1"/>
</dbReference>
<dbReference type="GO" id="GO:0006661">
    <property type="term" value="P:phosphatidylinositol biosynthetic process"/>
    <property type="evidence" value="ECO:0007669"/>
    <property type="project" value="InterPro"/>
</dbReference>
<evidence type="ECO:0000256" key="2">
    <source>
        <dbReference type="ARBA" id="ARBA00022737"/>
    </source>
</evidence>
<evidence type="ECO:0000256" key="1">
    <source>
        <dbReference type="ARBA" id="ARBA00004308"/>
    </source>
</evidence>
<keyword evidence="6" id="KW-1185">Reference proteome</keyword>
<evidence type="ECO:0000259" key="4">
    <source>
        <dbReference type="Pfam" id="PF11916"/>
    </source>
</evidence>
<comment type="caution">
    <text evidence="5">The sequence shown here is derived from an EMBL/GenBank/DDBJ whole genome shotgun (WGS) entry which is preliminary data.</text>
</comment>
<dbReference type="InterPro" id="IPR026825">
    <property type="entry name" value="Vac14"/>
</dbReference>
<keyword evidence="2" id="KW-0677">Repeat</keyword>
<protein>
    <recommendedName>
        <fullName evidence="4">Vacuolar protein 14 C-terminal Fig4-binding domain-containing protein</fullName>
    </recommendedName>
</protein>
<dbReference type="InterPro" id="IPR021841">
    <property type="entry name" value="VAC14_Fig4p-bd"/>
</dbReference>
<comment type="subcellular location">
    <subcellularLocation>
        <location evidence="1">Endomembrane system</location>
    </subcellularLocation>
</comment>
<dbReference type="Pfam" id="PF11916">
    <property type="entry name" value="Vac14_Fig4_bd"/>
    <property type="match status" value="1"/>
</dbReference>
<dbReference type="Proteomes" id="UP001165065">
    <property type="component" value="Unassembled WGS sequence"/>
</dbReference>
<accession>A0A9W7LE00</accession>
<sequence>MTPQPKPTSNQDSVTLRVYNPLPVPPLPLIYSLLGAPRPQRRQDAAQVILSYIRDLLSALRRQGFEPAITSAGIRSLRASAAATAAYTDSSRSPREITALLEYVRRIISDYAISESGSSILGGNLALTLIACELSPTQTPLILYITKMFVSSTLHPLAAVGYYALESIFNVLSKHPFLLAKENLCSDVVLIVVRAEEHHDGSVRRAGRVVSHIFKSKLAELWITTSPLPSLPHPLLPTHECLSVLLRSLSSAESAAVSLSVLELFITLDHKAEFVRGYATEIVSTVVKVTGQNIGLVKTCVELMNTIVGKLTEGRGEWDVKATILSVCEYFASPHPLVQGAAVDFVSRILVWEADVVRGLADVVLGEVWRCSGVQVGEERGRRLHEAVTEHVREGCDVEVAERGIERALRILEEKEKKITFRKAGRVMGNVRKMEAVGWWKTSDDCDVEMMERGRLLAIDGLEAFWGAADGESRGAYKRRIVEVITMDQSRFVVEEVLGVCMRIFDGVDFLVELLGHFGRHPEMIPSLGAVMSTCSLTWGARLTVCMFSDASVKLIIERVRSEGWEKWIGGDLAKAALISDRIATFVITNRDRGGAVSNLSGSVSLFTTLLPAISHDIASTLSLCIRCRQYDFALRVLSSLSDSDVTPTFLFGLRRLVLLLEMCETSFGRGRMVWCKKMRRVMSSLLIIYPIELEGYSDLRERVTAVSRVGDDDDDEEEKTDPVDENAMWKVFDAIRACHKANRWREIRRESFEMGGEEEELKVCVEKMVFALGERRSEAEAGKDYDEIAKGFN</sequence>
<dbReference type="PANTHER" id="PTHR16023:SF0">
    <property type="entry name" value="PROTEIN VAC14 HOMOLOG"/>
    <property type="match status" value="1"/>
</dbReference>
<dbReference type="GO" id="GO:0010008">
    <property type="term" value="C:endosome membrane"/>
    <property type="evidence" value="ECO:0007669"/>
    <property type="project" value="TreeGrafter"/>
</dbReference>
<evidence type="ECO:0000256" key="3">
    <source>
        <dbReference type="ARBA" id="ARBA00023136"/>
    </source>
</evidence>
<dbReference type="SUPFAM" id="SSF48371">
    <property type="entry name" value="ARM repeat"/>
    <property type="match status" value="1"/>
</dbReference>
<keyword evidence="3" id="KW-0472">Membrane</keyword>
<evidence type="ECO:0000313" key="6">
    <source>
        <dbReference type="Proteomes" id="UP001165065"/>
    </source>
</evidence>
<dbReference type="EMBL" id="BRYA01000284">
    <property type="protein sequence ID" value="GMI46152.1"/>
    <property type="molecule type" value="Genomic_DNA"/>
</dbReference>
<reference evidence="6" key="1">
    <citation type="journal article" date="2023" name="Commun. Biol.">
        <title>Genome analysis of Parmales, the sister group of diatoms, reveals the evolutionary specialization of diatoms from phago-mixotrophs to photoautotrophs.</title>
        <authorList>
            <person name="Ban H."/>
            <person name="Sato S."/>
            <person name="Yoshikawa S."/>
            <person name="Yamada K."/>
            <person name="Nakamura Y."/>
            <person name="Ichinomiya M."/>
            <person name="Sato N."/>
            <person name="Blanc-Mathieu R."/>
            <person name="Endo H."/>
            <person name="Kuwata A."/>
            <person name="Ogata H."/>
        </authorList>
    </citation>
    <scope>NUCLEOTIDE SEQUENCE [LARGE SCALE GENOMIC DNA]</scope>
</reference>
<dbReference type="InterPro" id="IPR016024">
    <property type="entry name" value="ARM-type_fold"/>
</dbReference>
<dbReference type="GO" id="GO:0070772">
    <property type="term" value="C:PAS complex"/>
    <property type="evidence" value="ECO:0007669"/>
    <property type="project" value="InterPro"/>
</dbReference>
<feature type="domain" description="Vacuolar protein 14 C-terminal Fig4-binding" evidence="4">
    <location>
        <begin position="602"/>
        <end position="706"/>
    </location>
</feature>
<evidence type="ECO:0000313" key="5">
    <source>
        <dbReference type="EMBL" id="GMI46152.1"/>
    </source>
</evidence>
<organism evidence="5 6">
    <name type="scientific">Triparma columacea</name>
    <dbReference type="NCBI Taxonomy" id="722753"/>
    <lineage>
        <taxon>Eukaryota</taxon>
        <taxon>Sar</taxon>
        <taxon>Stramenopiles</taxon>
        <taxon>Ochrophyta</taxon>
        <taxon>Bolidophyceae</taxon>
        <taxon>Parmales</taxon>
        <taxon>Triparmaceae</taxon>
        <taxon>Triparma</taxon>
    </lineage>
</organism>
<name>A0A9W7LE00_9STRA</name>
<gene>
    <name evidence="5" type="ORF">TrCOL_g12517</name>
</gene>